<protein>
    <submittedName>
        <fullName evidence="2">Uncharacterized protein</fullName>
    </submittedName>
</protein>
<dbReference type="Proteomes" id="UP000652761">
    <property type="component" value="Unassembled WGS sequence"/>
</dbReference>
<comment type="caution">
    <text evidence="2">The sequence shown here is derived from an EMBL/GenBank/DDBJ whole genome shotgun (WGS) entry which is preliminary data.</text>
</comment>
<reference evidence="2" key="1">
    <citation type="submission" date="2017-07" db="EMBL/GenBank/DDBJ databases">
        <title>Taro Niue Genome Assembly and Annotation.</title>
        <authorList>
            <person name="Atibalentja N."/>
            <person name="Keating K."/>
            <person name="Fields C.J."/>
        </authorList>
    </citation>
    <scope>NUCLEOTIDE SEQUENCE</scope>
    <source>
        <strain evidence="2">Niue_2</strain>
        <tissue evidence="2">Leaf</tissue>
    </source>
</reference>
<evidence type="ECO:0000313" key="3">
    <source>
        <dbReference type="Proteomes" id="UP000652761"/>
    </source>
</evidence>
<name>A0A843WZ70_COLES</name>
<evidence type="ECO:0000313" key="2">
    <source>
        <dbReference type="EMBL" id="MQM11998.1"/>
    </source>
</evidence>
<keyword evidence="1" id="KW-1133">Transmembrane helix</keyword>
<dbReference type="AlphaFoldDB" id="A0A843WZ70"/>
<sequence length="106" mass="11993">MVVKWGFYPNTCKLAWPCAWKGIGTIKLTVEPACKPSQRKSLFVLLVLVPLLLLFSCFLPLELLLEELLVLLFCATEGHDLLAEELDLIRKMNTAVIEERYKDAGT</sequence>
<feature type="transmembrane region" description="Helical" evidence="1">
    <location>
        <begin position="42"/>
        <end position="61"/>
    </location>
</feature>
<evidence type="ECO:0000256" key="1">
    <source>
        <dbReference type="SAM" id="Phobius"/>
    </source>
</evidence>
<keyword evidence="1" id="KW-0472">Membrane</keyword>
<accession>A0A843WZ70</accession>
<dbReference type="EMBL" id="NMUH01005165">
    <property type="protein sequence ID" value="MQM11998.1"/>
    <property type="molecule type" value="Genomic_DNA"/>
</dbReference>
<gene>
    <name evidence="2" type="ORF">Taro_044911</name>
</gene>
<proteinExistence type="predicted"/>
<keyword evidence="3" id="KW-1185">Reference proteome</keyword>
<organism evidence="2 3">
    <name type="scientific">Colocasia esculenta</name>
    <name type="common">Wild taro</name>
    <name type="synonym">Arum esculentum</name>
    <dbReference type="NCBI Taxonomy" id="4460"/>
    <lineage>
        <taxon>Eukaryota</taxon>
        <taxon>Viridiplantae</taxon>
        <taxon>Streptophyta</taxon>
        <taxon>Embryophyta</taxon>
        <taxon>Tracheophyta</taxon>
        <taxon>Spermatophyta</taxon>
        <taxon>Magnoliopsida</taxon>
        <taxon>Liliopsida</taxon>
        <taxon>Araceae</taxon>
        <taxon>Aroideae</taxon>
        <taxon>Colocasieae</taxon>
        <taxon>Colocasia</taxon>
    </lineage>
</organism>
<keyword evidence="1" id="KW-0812">Transmembrane</keyword>